<dbReference type="SUPFAM" id="SSF53822">
    <property type="entry name" value="Periplasmic binding protein-like I"/>
    <property type="match status" value="1"/>
</dbReference>
<dbReference type="InterPro" id="IPR010982">
    <property type="entry name" value="Lambda_DNA-bd_dom_sf"/>
</dbReference>
<dbReference type="GO" id="GO:0003677">
    <property type="term" value="F:DNA binding"/>
    <property type="evidence" value="ECO:0007669"/>
    <property type="project" value="UniProtKB-KW"/>
</dbReference>
<dbReference type="PANTHER" id="PTHR30146:SF109">
    <property type="entry name" value="HTH-TYPE TRANSCRIPTIONAL REGULATOR GALS"/>
    <property type="match status" value="1"/>
</dbReference>
<dbReference type="Gene3D" id="1.10.260.40">
    <property type="entry name" value="lambda repressor-like DNA-binding domains"/>
    <property type="match status" value="1"/>
</dbReference>
<evidence type="ECO:0000313" key="6">
    <source>
        <dbReference type="Proteomes" id="UP001592528"/>
    </source>
</evidence>
<keyword evidence="2 5" id="KW-0238">DNA-binding</keyword>
<evidence type="ECO:0000256" key="3">
    <source>
        <dbReference type="ARBA" id="ARBA00023163"/>
    </source>
</evidence>
<dbReference type="PROSITE" id="PS00356">
    <property type="entry name" value="HTH_LACI_1"/>
    <property type="match status" value="1"/>
</dbReference>
<dbReference type="CDD" id="cd01392">
    <property type="entry name" value="HTH_LacI"/>
    <property type="match status" value="1"/>
</dbReference>
<dbReference type="PANTHER" id="PTHR30146">
    <property type="entry name" value="LACI-RELATED TRANSCRIPTIONAL REPRESSOR"/>
    <property type="match status" value="1"/>
</dbReference>
<dbReference type="SMART" id="SM00354">
    <property type="entry name" value="HTH_LACI"/>
    <property type="match status" value="1"/>
</dbReference>
<dbReference type="SUPFAM" id="SSF47413">
    <property type="entry name" value="lambda repressor-like DNA-binding domains"/>
    <property type="match status" value="1"/>
</dbReference>
<gene>
    <name evidence="5" type="ORF">ACEZDJ_19750</name>
</gene>
<organism evidence="5 6">
    <name type="scientific">Streptacidiphilus cavernicola</name>
    <dbReference type="NCBI Taxonomy" id="3342716"/>
    <lineage>
        <taxon>Bacteria</taxon>
        <taxon>Bacillati</taxon>
        <taxon>Actinomycetota</taxon>
        <taxon>Actinomycetes</taxon>
        <taxon>Kitasatosporales</taxon>
        <taxon>Streptomycetaceae</taxon>
        <taxon>Streptacidiphilus</taxon>
    </lineage>
</organism>
<dbReference type="Gene3D" id="3.40.50.2300">
    <property type="match status" value="2"/>
</dbReference>
<feature type="domain" description="HTH lacI-type" evidence="4">
    <location>
        <begin position="7"/>
        <end position="63"/>
    </location>
</feature>
<evidence type="ECO:0000256" key="2">
    <source>
        <dbReference type="ARBA" id="ARBA00023125"/>
    </source>
</evidence>
<sequence>MDGRKRVTLKDVAAASGVSRATASFVLNDDPRQSFPASTRDRVRRAAHELGYVPHGLARALREGTSRIVVLNLDRELEGNYCQSYIRGLDDELAAHDHVLLVRHGHAAPQATQQILDTIVPRAVLRFGEAYLSGHALEDQGGGWNDGLAAHAALQIRYLAQAGHRHIALALPDTDSPLIAVREQFAAEAARGLDLPPIQPFVVPLPRTGQQTAVQAFLQAHPQVTAIAAFDDRVALRALASLHDLGIDVPGQIAVMGFDDTEYGSLTTPALTTVHIDAEAHGRRSARAALGLDDTGLPSTPARVIARGSA</sequence>
<dbReference type="PROSITE" id="PS50932">
    <property type="entry name" value="HTH_LACI_2"/>
    <property type="match status" value="1"/>
</dbReference>
<evidence type="ECO:0000313" key="5">
    <source>
        <dbReference type="EMBL" id="MFC1403529.1"/>
    </source>
</evidence>
<keyword evidence="1" id="KW-0805">Transcription regulation</keyword>
<dbReference type="CDD" id="cd06267">
    <property type="entry name" value="PBP1_LacI_sugar_binding-like"/>
    <property type="match status" value="1"/>
</dbReference>
<dbReference type="InterPro" id="IPR046335">
    <property type="entry name" value="LacI/GalR-like_sensor"/>
</dbReference>
<reference evidence="5 6" key="1">
    <citation type="submission" date="2024-09" db="EMBL/GenBank/DDBJ databases">
        <authorList>
            <person name="Lee S.D."/>
        </authorList>
    </citation>
    <scope>NUCLEOTIDE SEQUENCE [LARGE SCALE GENOMIC DNA]</scope>
    <source>
        <strain evidence="5 6">N1-5</strain>
    </source>
</reference>
<dbReference type="InterPro" id="IPR000843">
    <property type="entry name" value="HTH_LacI"/>
</dbReference>
<dbReference type="Pfam" id="PF13377">
    <property type="entry name" value="Peripla_BP_3"/>
    <property type="match status" value="1"/>
</dbReference>
<proteinExistence type="predicted"/>
<comment type="caution">
    <text evidence="5">The sequence shown here is derived from an EMBL/GenBank/DDBJ whole genome shotgun (WGS) entry which is preliminary data.</text>
</comment>
<accession>A0ABV6UPY9</accession>
<evidence type="ECO:0000259" key="4">
    <source>
        <dbReference type="PROSITE" id="PS50932"/>
    </source>
</evidence>
<dbReference type="Proteomes" id="UP001592528">
    <property type="component" value="Unassembled WGS sequence"/>
</dbReference>
<keyword evidence="3" id="KW-0804">Transcription</keyword>
<keyword evidence="6" id="KW-1185">Reference proteome</keyword>
<dbReference type="Pfam" id="PF00356">
    <property type="entry name" value="LacI"/>
    <property type="match status" value="1"/>
</dbReference>
<evidence type="ECO:0000256" key="1">
    <source>
        <dbReference type="ARBA" id="ARBA00023015"/>
    </source>
</evidence>
<name>A0ABV6UPY9_9ACTN</name>
<dbReference type="InterPro" id="IPR028082">
    <property type="entry name" value="Peripla_BP_I"/>
</dbReference>
<dbReference type="EMBL" id="JBHEZZ010000010">
    <property type="protein sequence ID" value="MFC1403529.1"/>
    <property type="molecule type" value="Genomic_DNA"/>
</dbReference>
<protein>
    <submittedName>
        <fullName evidence="5">LacI family DNA-binding transcriptional regulator</fullName>
    </submittedName>
</protein>
<dbReference type="RefSeq" id="WP_030255298.1">
    <property type="nucleotide sequence ID" value="NZ_JBHEZZ010000010.1"/>
</dbReference>